<evidence type="ECO:0000313" key="3">
    <source>
        <dbReference type="Proteomes" id="UP000471082"/>
    </source>
</evidence>
<sequence>MDDSDPPWDTDPLWYDRTESGAPPGPILEALAWLFLLAIAGCAGLVWLYGIPDRLWRAAARRLMRRDPADAGRF</sequence>
<organism evidence="2 3">
    <name type="scientific">Xanthomonas perforans</name>
    <dbReference type="NCBI Taxonomy" id="442694"/>
    <lineage>
        <taxon>Bacteria</taxon>
        <taxon>Pseudomonadati</taxon>
        <taxon>Pseudomonadota</taxon>
        <taxon>Gammaproteobacteria</taxon>
        <taxon>Lysobacterales</taxon>
        <taxon>Lysobacteraceae</taxon>
        <taxon>Xanthomonas</taxon>
    </lineage>
</organism>
<protein>
    <submittedName>
        <fullName evidence="2">Uncharacterized protein</fullName>
    </submittedName>
</protein>
<keyword evidence="1" id="KW-0812">Transmembrane</keyword>
<keyword evidence="1" id="KW-1133">Transmembrane helix</keyword>
<reference evidence="2 3" key="1">
    <citation type="submission" date="2019-11" db="EMBL/GenBank/DDBJ databases">
        <title>Genome-resolved metagenomics to study the prevalence of co-infection and intraspecific heterogeneity among plant pathogen metapopulations.</title>
        <authorList>
            <person name="Newberry E."/>
            <person name="Bhandari R."/>
            <person name="Kemble J."/>
            <person name="Sikora E."/>
            <person name="Potnis N."/>
        </authorList>
    </citation>
    <scope>NUCLEOTIDE SEQUENCE [LARGE SCALE GENOMIC DNA]</scope>
    <source>
        <strain evidence="2">Xp_Tom_Tuscaloosa_18b</strain>
    </source>
</reference>
<name>A0A7X5N3G0_XANPE</name>
<dbReference type="Proteomes" id="UP000471082">
    <property type="component" value="Unassembled WGS sequence"/>
</dbReference>
<dbReference type="EMBL" id="JAAGYU010001917">
    <property type="protein sequence ID" value="NEL80786.1"/>
    <property type="molecule type" value="Genomic_DNA"/>
</dbReference>
<evidence type="ECO:0000313" key="2">
    <source>
        <dbReference type="EMBL" id="NEL80786.1"/>
    </source>
</evidence>
<comment type="caution">
    <text evidence="2">The sequence shown here is derived from an EMBL/GenBank/DDBJ whole genome shotgun (WGS) entry which is preliminary data.</text>
</comment>
<dbReference type="AlphaFoldDB" id="A0A7X5N3G0"/>
<feature type="transmembrane region" description="Helical" evidence="1">
    <location>
        <begin position="30"/>
        <end position="51"/>
    </location>
</feature>
<evidence type="ECO:0000256" key="1">
    <source>
        <dbReference type="SAM" id="Phobius"/>
    </source>
</evidence>
<proteinExistence type="predicted"/>
<gene>
    <name evidence="2" type="ORF">G3W61_31555</name>
</gene>
<keyword evidence="1" id="KW-0472">Membrane</keyword>
<accession>A0A7X5N3G0</accession>